<dbReference type="SUPFAM" id="SSF52467">
    <property type="entry name" value="DHS-like NAD/FAD-binding domain"/>
    <property type="match status" value="1"/>
</dbReference>
<organism evidence="1 2">
    <name type="scientific">Flavimaribacter sediminis</name>
    <dbReference type="NCBI Taxonomy" id="2865987"/>
    <lineage>
        <taxon>Bacteria</taxon>
        <taxon>Pseudomonadati</taxon>
        <taxon>Pseudomonadota</taxon>
        <taxon>Alphaproteobacteria</taxon>
        <taxon>Hyphomicrobiales</taxon>
        <taxon>Rhizobiaceae</taxon>
        <taxon>Flavimaribacter</taxon>
    </lineage>
</organism>
<dbReference type="RefSeq" id="WP_220231138.1">
    <property type="nucleotide sequence ID" value="NZ_JAICBX010000006.1"/>
</dbReference>
<gene>
    <name evidence="1" type="ORF">K1W69_24665</name>
</gene>
<accession>A0AAE2ZTZ0</accession>
<evidence type="ECO:0000313" key="1">
    <source>
        <dbReference type="EMBL" id="MBW8640408.1"/>
    </source>
</evidence>
<name>A0AAE2ZTZ0_9HYPH</name>
<comment type="caution">
    <text evidence="1">The sequence shown here is derived from an EMBL/GenBank/DDBJ whole genome shotgun (WGS) entry which is preliminary data.</text>
</comment>
<proteinExistence type="predicted"/>
<protein>
    <submittedName>
        <fullName evidence="1">SIR2 family protein</fullName>
    </submittedName>
</protein>
<dbReference type="InterPro" id="IPR029035">
    <property type="entry name" value="DHS-like_NAD/FAD-binding_dom"/>
</dbReference>
<dbReference type="AlphaFoldDB" id="A0AAE2ZTZ0"/>
<dbReference type="EMBL" id="JAICBX010000006">
    <property type="protein sequence ID" value="MBW8640408.1"/>
    <property type="molecule type" value="Genomic_DNA"/>
</dbReference>
<reference evidence="1" key="1">
    <citation type="submission" date="2021-08" db="EMBL/GenBank/DDBJ databases">
        <title>Hoeflea bacterium WL0058 sp. nov., isolated from the sediment.</title>
        <authorList>
            <person name="Wang L."/>
            <person name="Zhang D."/>
        </authorList>
    </citation>
    <scope>NUCLEOTIDE SEQUENCE</scope>
    <source>
        <strain evidence="1">WL0058</strain>
    </source>
</reference>
<dbReference type="Proteomes" id="UP001196509">
    <property type="component" value="Unassembled WGS sequence"/>
</dbReference>
<dbReference type="Pfam" id="PF13289">
    <property type="entry name" value="SIR2_2"/>
    <property type="match status" value="1"/>
</dbReference>
<sequence>MGTYLNIKFSICRKLVAGGTVTSADNVTVREVLDMLEGTFSKVAEAVANGEFALWLGAGISRKAPSLGNLIDLGIEALRLRAIDPETKTIFYPKLEEALLIAEGNLKELQPLYGQPFESWPQHKVIQGRLWNKYSRFLDIRINSKPSDYMLWEAIDIRAAFAEPNSPAAEHLCIAVLILEGSIGEIASANWDGFIEKAVEGLSGGADGILQVVVDPSQLRGGRGIARLLKFHGCILHASQEPNVFRRFLTGSHTQIVQWPHNQQFTAMVESVTALATSHRTLVMGLSIQDANLQGVFSKAKKANPWPWPPEPNAPGHVFCEDTIKEGQRDVLKIVYGDSYNESMADIEAASHIRSWAEQVLIALVLYVIEKKLSFLMCDRLKEVGRDGAETAIVAALEELRNKLSELAQFDPVDKSRTASVVQAIATWSRIVAIFRTGTLPPIDDSYERISSSSLKHIQTDANAKAARLGDLAIALSLLRHGQISGLWSLSTLSKEPLARGAIAAKGSWEQADVRPMFMVKGAAEALTLNKAGVLTDNSAIVIHADDTWSRMVEIRGGSRRVGAAPGRIGRIYPQHVSMQKIIEDNESMDAMMKALVSEMPL</sequence>
<keyword evidence="2" id="KW-1185">Reference proteome</keyword>
<evidence type="ECO:0000313" key="2">
    <source>
        <dbReference type="Proteomes" id="UP001196509"/>
    </source>
</evidence>